<dbReference type="Pfam" id="PF00149">
    <property type="entry name" value="Metallophos"/>
    <property type="match status" value="1"/>
</dbReference>
<feature type="domain" description="LTD" evidence="11">
    <location>
        <begin position="737"/>
        <end position="913"/>
    </location>
</feature>
<evidence type="ECO:0000259" key="10">
    <source>
        <dbReference type="PROSITE" id="PS50847"/>
    </source>
</evidence>
<proteinExistence type="predicted"/>
<feature type="signal peptide" evidence="8">
    <location>
        <begin position="1"/>
        <end position="36"/>
    </location>
</feature>
<dbReference type="Proteomes" id="UP000325182">
    <property type="component" value="Unassembled WGS sequence"/>
</dbReference>
<organism evidence="12 13">
    <name type="scientific">Rossellomorea vietnamensis</name>
    <dbReference type="NCBI Taxonomy" id="218284"/>
    <lineage>
        <taxon>Bacteria</taxon>
        <taxon>Bacillati</taxon>
        <taxon>Bacillota</taxon>
        <taxon>Bacilli</taxon>
        <taxon>Bacillales</taxon>
        <taxon>Bacillaceae</taxon>
        <taxon>Rossellomorea</taxon>
    </lineage>
</organism>
<feature type="domain" description="Gram-positive cocci surface proteins LPxTG" evidence="10">
    <location>
        <begin position="2337"/>
        <end position="2373"/>
    </location>
</feature>
<feature type="compositionally biased region" description="Low complexity" evidence="6">
    <location>
        <begin position="105"/>
        <end position="132"/>
    </location>
</feature>
<evidence type="ECO:0000256" key="5">
    <source>
        <dbReference type="ARBA" id="ARBA00023088"/>
    </source>
</evidence>
<feature type="compositionally biased region" description="Acidic residues" evidence="6">
    <location>
        <begin position="2172"/>
        <end position="2259"/>
    </location>
</feature>
<feature type="domain" description="LTD" evidence="11">
    <location>
        <begin position="1033"/>
        <end position="1174"/>
    </location>
</feature>
<sequence length="2373" mass="261815">MQKRRWKNSLKKLFIYVCMVSIVLSNFLTTVSRVSAEEGTVTAVPKSETVKDDLSETADNEAQPVPEDSGEQPAETDEQPPDTETESSQPVSEPAADSNEADGTEPVQEPEAAVQEEQPSSVTETEPSPEETQSVEKKNETEQAPETPQDAAPDANQEAASVENEPAEDYESFPELLITELSPNSDGVDDYEYFELYNNTTQPLNLANYAFIYTYTDGSYADKLFSVPATVIQPQEKLVFWWNKSEKTLADFNAKFGLSLTSSQVIDFNHSNFPGFANGGNRELIITDNTGTEVVSAGYLPGETGNDGTVVQYNYPETGTEMAKLQVLADPTPGTMSADQVPAAPVTLDEIPEDTEAPAISHTTITESQPYTDITIEAVVSDNMAVPSATLFYKKEEDADYTSVAMSGNPDDLTYFSAVIPGPEADADLTYYIEAEAGGLSDATEPSVISISMPEETYSESEILITEISPDSQGYDHYEYFEIYNNSTQALNLANYSFVYHYVGDPDKDTILQVPGVTVAPQETMVFWFNSQDFPLADFNSKFGVNLTEGQVQEFSGSGFTGFYNGGDRGLIIKDNEGNEVVSANYLKGESDNTGAVIQYLFPMTGTSMEKFAVMASSTPGAFDPAQVPTEPVVIDEKPEDTEAPVINHTAVTDSEAFTAISIEASVTDNMAVPSAQLFYKNETDADFTSIDMAMDTEDTGRFTAEIPASAADANISYYIEASDGSLVSKTEEYTIEVNVPEETYSDLPLLITEISPNTAGGGTDYYEFFELYNNTNQPISTINYSFVYKYTDSGNELLFQVPEVTIEPQDSMVFWFNNGGNTNEDFNNQFGTALSQGELTSFTSIFPGFANGGNRALIIRDNEGAEMVYADYLGSDNDNDGGDIQYIFPESGTTMDKLEVLASPTPGVVSGAQVPATPIDAEEIIDEEAPVIDHTPVTTADAFAPLAIEASITDNMAVPAATLFYKNEESDDFKSLAMSASSEDLNRYSAEIPGTDVSSTITYYIEASDGTSTIETEQYEVTVNKKDVDYSEVPRFLVTEIVPDSTNAGSADGYEFVEVYNNTDKDMNFKDYKVQYRYGSDPAGDVVWASVPDDFVLPSQETVVFWIINSQNGDKTVTDFNANYGTNLVEDEEIVRIYSDGMANGAMRGLVVATNAKEEISVSYYNDQTGIKDTSPNKGILYKYPEDGSTQSVKVSAGIEDATPGSVEAFQVPGTPVEIEEDTVNPNIENRTSVTEVQHTEDILIEAEATDNVEVKTVRLFHRTNGETDFQEVLLPLNQETNLYDNTIYAADLIGKNSLEYYFMVSDGFNEVESDLYTIKIKNNLDDSTLRLNLEDQEIVSGTKVIKGTSKEDFAQDVKLFIDDTEVESEAYNALENEAYIALEANGLNTYFQNAVTMGDDILYLMDKDWLTYWKTFTIPVEADRLQVGENIITVRAGNKASPFQLSEDEENRDDYNLRNVRLILADGTVIRDVEKNDPDKVYDMGDDGTFRPFEDFTFTLTEEHAQAKAYAWDTTTVADGAHTVKAQDQDEEIQTVVQVDNTAPEITTNIEDSKPYKGAFTIEADATDEIAGVESVQAMLDGEEIAVPYETSSSQLAAGEHVLKVTAIDTEGNQSEKVVHFSVNNENPDKPELVSPSDGSSTPVDGDPKLKVKVTDPTGDDMDVSFYEGYQYTAKNTGSVKAYKNVADIEPPNMMAPPGEEALTNEEISMVSEEDGSYLTSDSSTGFPYHRFDVTLDPSVDENDSVELLWKGQSLEGRKVSMYAWNHAKEKWILQTYKIAGTEDFELKSNITIGEYMKDSKINVLVQDEIPSSPEEYDYTFVWMSDTQYYAESYPYIFDQQTKWIAQMKEEMKIKYVFHTGDLVDEADKVEQWQYADEYMGTLEDSNIPYGVLAGNHDVNQLTNDYTEFYKWFGADRYENEDHYGGTYKNNRGHYDLISSEGNDFIMLYMGWGVQDEDLDWMNQVLQEHPNRKAILNFHEYLLVSGNRSPLGNRIYNKVVEPNENVVAVLSGHYHDSETLVSEIDDNGDGTADREVYQMLGDYQGGPEGGQGYLKLMHFDQDNDRVMINTYSPYLDDYNFYDPTEFPGKDEVIMPMDLSLEEKRVATDYFSVNVYTDTVIGEQEAVESGGTAETVWEGLEENETYSWYVTAQDQFTGGVVSDIWTFTKGEDEEETPVDPEDPSEGGGNDEPENPSDGNDNDGGNDDSENPSDGSDNDGGNDDSENPSDGSDNDEGNDDAENPSDGSDNDEGNDDAENPSDGSDNEGGNGDGKDNGNGQTPQDPADDQDEKDNEDTDTGSGSDQDSTDKNDGGSDQRDTDSSQEDNQAKDKLGSNLPDTGTAYYLYLTLGIIMAAAAAGMIFLRRRKKQLTH</sequence>
<feature type="chain" id="PRO_5022723997" evidence="8">
    <location>
        <begin position="37"/>
        <end position="2373"/>
    </location>
</feature>
<dbReference type="SUPFAM" id="SSF74853">
    <property type="entry name" value="Lamin A/C globular tail domain"/>
    <property type="match status" value="4"/>
</dbReference>
<dbReference type="Pfam" id="PF00746">
    <property type="entry name" value="Gram_pos_anchor"/>
    <property type="match status" value="1"/>
</dbReference>
<evidence type="ECO:0000256" key="3">
    <source>
        <dbReference type="ARBA" id="ARBA00022525"/>
    </source>
</evidence>
<dbReference type="GO" id="GO:0016787">
    <property type="term" value="F:hydrolase activity"/>
    <property type="evidence" value="ECO:0007669"/>
    <property type="project" value="InterPro"/>
</dbReference>
<evidence type="ECO:0000313" key="13">
    <source>
        <dbReference type="Proteomes" id="UP000325182"/>
    </source>
</evidence>
<evidence type="ECO:0000256" key="8">
    <source>
        <dbReference type="SAM" id="SignalP"/>
    </source>
</evidence>
<feature type="compositionally biased region" description="Acidic residues" evidence="6">
    <location>
        <begin position="2285"/>
        <end position="2298"/>
    </location>
</feature>
<feature type="region of interest" description="Disordered" evidence="6">
    <location>
        <begin position="1626"/>
        <end position="1658"/>
    </location>
</feature>
<dbReference type="InterPro" id="IPR036415">
    <property type="entry name" value="Lamin_tail_dom_sf"/>
</dbReference>
<protein>
    <submittedName>
        <fullName evidence="12">LPXTG cell wall anchor domain-containing protein</fullName>
    </submittedName>
</protein>
<keyword evidence="5" id="KW-0572">Peptidoglycan-anchor</keyword>
<dbReference type="InterPro" id="IPR029052">
    <property type="entry name" value="Metallo-depent_PP-like"/>
</dbReference>
<dbReference type="GO" id="GO:0005509">
    <property type="term" value="F:calcium ion binding"/>
    <property type="evidence" value="ECO:0007669"/>
    <property type="project" value="InterPro"/>
</dbReference>
<evidence type="ECO:0000256" key="2">
    <source>
        <dbReference type="ARBA" id="ARBA00022512"/>
    </source>
</evidence>
<evidence type="ECO:0000256" key="7">
    <source>
        <dbReference type="SAM" id="Phobius"/>
    </source>
</evidence>
<dbReference type="InterPro" id="IPR001322">
    <property type="entry name" value="Lamin_tail_dom"/>
</dbReference>
<evidence type="ECO:0000313" key="12">
    <source>
        <dbReference type="EMBL" id="TYR97754.1"/>
    </source>
</evidence>
<dbReference type="InterPro" id="IPR002126">
    <property type="entry name" value="Cadherin-like_dom"/>
</dbReference>
<comment type="subcellular location">
    <subcellularLocation>
        <location evidence="1">Secreted</location>
        <location evidence="1">Cell wall</location>
        <topology evidence="1">Peptidoglycan-anchor</topology>
    </subcellularLocation>
</comment>
<feature type="compositionally biased region" description="Basic and acidic residues" evidence="6">
    <location>
        <begin position="2307"/>
        <end position="2333"/>
    </location>
</feature>
<dbReference type="SUPFAM" id="SSF56300">
    <property type="entry name" value="Metallo-dependent phosphatases"/>
    <property type="match status" value="1"/>
</dbReference>
<dbReference type="NCBIfam" id="TIGR01167">
    <property type="entry name" value="LPXTG_anchor"/>
    <property type="match status" value="1"/>
</dbReference>
<dbReference type="EMBL" id="VTEG01000017">
    <property type="protein sequence ID" value="TYR97754.1"/>
    <property type="molecule type" value="Genomic_DNA"/>
</dbReference>
<feature type="domain" description="Cadherin" evidence="9">
    <location>
        <begin position="1517"/>
        <end position="1635"/>
    </location>
</feature>
<dbReference type="Gene3D" id="2.60.40.10">
    <property type="entry name" value="Immunoglobulins"/>
    <property type="match status" value="1"/>
</dbReference>
<keyword evidence="7" id="KW-0812">Transmembrane</keyword>
<keyword evidence="3" id="KW-0964">Secreted</keyword>
<evidence type="ECO:0000256" key="4">
    <source>
        <dbReference type="ARBA" id="ARBA00022729"/>
    </source>
</evidence>
<gene>
    <name evidence="12" type="ORF">FZC84_18070</name>
</gene>
<evidence type="ECO:0000259" key="9">
    <source>
        <dbReference type="PROSITE" id="PS50268"/>
    </source>
</evidence>
<dbReference type="PANTHER" id="PTHR43143">
    <property type="entry name" value="METALLOPHOSPHOESTERASE, CALCINEURIN SUPERFAMILY"/>
    <property type="match status" value="1"/>
</dbReference>
<comment type="caution">
    <text evidence="12">The sequence shown here is derived from an EMBL/GenBank/DDBJ whole genome shotgun (WGS) entry which is preliminary data.</text>
</comment>
<feature type="transmembrane region" description="Helical" evidence="7">
    <location>
        <begin position="2344"/>
        <end position="2364"/>
    </location>
</feature>
<dbReference type="InterPro" id="IPR013783">
    <property type="entry name" value="Ig-like_fold"/>
</dbReference>
<evidence type="ECO:0000259" key="11">
    <source>
        <dbReference type="PROSITE" id="PS51841"/>
    </source>
</evidence>
<evidence type="ECO:0000256" key="6">
    <source>
        <dbReference type="SAM" id="MobiDB-lite"/>
    </source>
</evidence>
<dbReference type="RefSeq" id="WP_148954794.1">
    <property type="nucleotide sequence ID" value="NZ_VTEG01000017.1"/>
</dbReference>
<dbReference type="PROSITE" id="PS50847">
    <property type="entry name" value="GRAM_POS_ANCHORING"/>
    <property type="match status" value="1"/>
</dbReference>
<keyword evidence="4 8" id="KW-0732">Signal</keyword>
<dbReference type="PROSITE" id="PS51841">
    <property type="entry name" value="LTD"/>
    <property type="match status" value="4"/>
</dbReference>
<dbReference type="Pfam" id="PF00932">
    <property type="entry name" value="LTD"/>
    <property type="match status" value="3"/>
</dbReference>
<feature type="compositionally biased region" description="Acidic residues" evidence="6">
    <location>
        <begin position="68"/>
        <end position="85"/>
    </location>
</feature>
<dbReference type="PANTHER" id="PTHR43143:SF5">
    <property type="entry name" value="SECRETED PROTEIN"/>
    <property type="match status" value="1"/>
</dbReference>
<feature type="region of interest" description="Disordered" evidence="6">
    <location>
        <begin position="37"/>
        <end position="170"/>
    </location>
</feature>
<dbReference type="InterPro" id="IPR019931">
    <property type="entry name" value="LPXTG_anchor"/>
</dbReference>
<name>A0A5D4M782_9BACI</name>
<accession>A0A5D4M782</accession>
<keyword evidence="7" id="KW-0472">Membrane</keyword>
<feature type="domain" description="LTD" evidence="11">
    <location>
        <begin position="456"/>
        <end position="591"/>
    </location>
</feature>
<feature type="region of interest" description="Disordered" evidence="6">
    <location>
        <begin position="2169"/>
        <end position="2340"/>
    </location>
</feature>
<keyword evidence="7" id="KW-1133">Transmembrane helix</keyword>
<dbReference type="GO" id="GO:0007156">
    <property type="term" value="P:homophilic cell adhesion via plasma membrane adhesion molecules"/>
    <property type="evidence" value="ECO:0007669"/>
    <property type="project" value="InterPro"/>
</dbReference>
<dbReference type="PROSITE" id="PS50268">
    <property type="entry name" value="CADHERIN_2"/>
    <property type="match status" value="1"/>
</dbReference>
<feature type="domain" description="LTD" evidence="11">
    <location>
        <begin position="164"/>
        <end position="303"/>
    </location>
</feature>
<dbReference type="InterPro" id="IPR004843">
    <property type="entry name" value="Calcineurin-like_PHP"/>
</dbReference>
<evidence type="ECO:0000256" key="1">
    <source>
        <dbReference type="ARBA" id="ARBA00004168"/>
    </source>
</evidence>
<dbReference type="InterPro" id="IPR051918">
    <property type="entry name" value="STPP_CPPED1"/>
</dbReference>
<reference evidence="12 13" key="1">
    <citation type="submission" date="2019-08" db="EMBL/GenBank/DDBJ databases">
        <title>Bacillus genomes from the desert of Cuatro Cienegas, Coahuila.</title>
        <authorList>
            <person name="Olmedo-Alvarez G."/>
        </authorList>
    </citation>
    <scope>NUCLEOTIDE SEQUENCE [LARGE SCALE GENOMIC DNA]</scope>
    <source>
        <strain evidence="12 13">CH128b_4D</strain>
    </source>
</reference>
<dbReference type="Gene3D" id="3.60.21.10">
    <property type="match status" value="1"/>
</dbReference>
<keyword evidence="2" id="KW-0134">Cell wall</keyword>
<dbReference type="GO" id="GO:0016020">
    <property type="term" value="C:membrane"/>
    <property type="evidence" value="ECO:0007669"/>
    <property type="project" value="InterPro"/>
</dbReference>